<comment type="subunit">
    <text evidence="7">Homodimer. Heterotetramer of two MnmE and two MnmG subunits.</text>
</comment>
<dbReference type="KEGG" id="schy:GVO57_03360"/>
<dbReference type="GO" id="GO:0002098">
    <property type="term" value="P:tRNA wobble uridine modification"/>
    <property type="evidence" value="ECO:0007669"/>
    <property type="project" value="TreeGrafter"/>
</dbReference>
<sequence length="431" mass="45557">MTDTIFALSSGSPPSAIAVMRISGPAAQQVLDRLAGVVPEPQRLSLRTLRDAAGEVLDRALVAFFPAASSVTGEDLVELHLHGGRAVVAAVERTLGAMPGVRAARAGEFTWRAFENGRMDLVQVEALSDLLRAETEGQRRAALAGNRLSAQVEGWRQQILMLSALVEAALDQSDEDDVPVEDGRIAALAAALDADMAALRARPEAERLHDGIRVVFAGPPNAGKSSLINALAGRDVAITSPVAGTTRDVIEAPVRIGGVAFVLTDTAGLRAEAGDAIERIGIERARERLRGADILVWLDDAEPDPETVGEDGPDAVILVHARADMAGRETLPAGRLAVSAMTGEGLGALADRLVATARTLLPVEGEAALNRRQRALVAECHELIVAFRGEPDELIRAELLRRCRQALDALTGRAGTEDMLDALFSTFCVGK</sequence>
<dbReference type="SUPFAM" id="SSF52540">
    <property type="entry name" value="P-loop containing nucleoside triphosphate hydrolases"/>
    <property type="match status" value="1"/>
</dbReference>
<protein>
    <recommendedName>
        <fullName evidence="7">tRNA modification GTPase MnmE</fullName>
        <ecNumber evidence="7">3.6.-.-</ecNumber>
    </recommendedName>
</protein>
<dbReference type="EMBL" id="CP047895">
    <property type="protein sequence ID" value="QHL90040.1"/>
    <property type="molecule type" value="Genomic_DNA"/>
</dbReference>
<dbReference type="GO" id="GO:0046872">
    <property type="term" value="F:metal ion binding"/>
    <property type="evidence" value="ECO:0007669"/>
    <property type="project" value="UniProtKB-KW"/>
</dbReference>
<dbReference type="InterPro" id="IPR027417">
    <property type="entry name" value="P-loop_NTPase"/>
</dbReference>
<dbReference type="CDD" id="cd04164">
    <property type="entry name" value="trmE"/>
    <property type="match status" value="1"/>
</dbReference>
<evidence type="ECO:0000256" key="6">
    <source>
        <dbReference type="ARBA" id="ARBA00023134"/>
    </source>
</evidence>
<feature type="binding site" evidence="7">
    <location>
        <begin position="221"/>
        <end position="226"/>
    </location>
    <ligand>
        <name>GTP</name>
        <dbReference type="ChEBI" id="CHEBI:37565"/>
    </ligand>
</feature>
<feature type="binding site" evidence="7">
    <location>
        <position position="246"/>
    </location>
    <ligand>
        <name>Mg(2+)</name>
        <dbReference type="ChEBI" id="CHEBI:18420"/>
    </ligand>
</feature>
<evidence type="ECO:0000256" key="7">
    <source>
        <dbReference type="HAMAP-Rule" id="MF_00379"/>
    </source>
</evidence>
<dbReference type="RefSeq" id="WP_160591836.1">
    <property type="nucleotide sequence ID" value="NZ_CP047895.1"/>
</dbReference>
<proteinExistence type="inferred from homology"/>
<dbReference type="GO" id="GO:0003924">
    <property type="term" value="F:GTPase activity"/>
    <property type="evidence" value="ECO:0007669"/>
    <property type="project" value="UniProtKB-UniRule"/>
</dbReference>
<evidence type="ECO:0000259" key="8">
    <source>
        <dbReference type="PROSITE" id="PS51709"/>
    </source>
</evidence>
<accession>A0A7Z2NVA9</accession>
<dbReference type="InterPro" id="IPR025867">
    <property type="entry name" value="MnmE_helical"/>
</dbReference>
<dbReference type="NCBIfam" id="TIGR00231">
    <property type="entry name" value="small_GTP"/>
    <property type="match status" value="1"/>
</dbReference>
<evidence type="ECO:0000256" key="4">
    <source>
        <dbReference type="ARBA" id="ARBA00022801"/>
    </source>
</evidence>
<feature type="binding site" evidence="7">
    <location>
        <position position="21"/>
    </location>
    <ligand>
        <name>(6S)-5-formyl-5,6,7,8-tetrahydrofolate</name>
        <dbReference type="ChEBI" id="CHEBI:57457"/>
    </ligand>
</feature>
<feature type="binding site" evidence="7">
    <location>
        <position position="431"/>
    </location>
    <ligand>
        <name>(6S)-5-formyl-5,6,7,8-tetrahydrofolate</name>
        <dbReference type="ChEBI" id="CHEBI:57457"/>
    </ligand>
</feature>
<evidence type="ECO:0000256" key="2">
    <source>
        <dbReference type="ARBA" id="ARBA00022694"/>
    </source>
</evidence>
<dbReference type="GO" id="GO:0030488">
    <property type="term" value="P:tRNA methylation"/>
    <property type="evidence" value="ECO:0007669"/>
    <property type="project" value="TreeGrafter"/>
</dbReference>
<dbReference type="Pfam" id="PF01926">
    <property type="entry name" value="MMR_HSR1"/>
    <property type="match status" value="1"/>
</dbReference>
<dbReference type="InterPro" id="IPR018948">
    <property type="entry name" value="GTP-bd_TrmE_N"/>
</dbReference>
<keyword evidence="2 7" id="KW-0819">tRNA processing</keyword>
<dbReference type="EC" id="3.6.-.-" evidence="7"/>
<keyword evidence="7" id="KW-0479">Metal-binding</keyword>
<feature type="domain" description="TrmE-type G" evidence="8">
    <location>
        <begin position="211"/>
        <end position="358"/>
    </location>
</feature>
<feature type="binding site" evidence="7">
    <location>
        <position position="245"/>
    </location>
    <ligand>
        <name>K(+)</name>
        <dbReference type="ChEBI" id="CHEBI:29103"/>
    </ligand>
</feature>
<dbReference type="Gene3D" id="1.20.120.430">
    <property type="entry name" value="tRNA modification GTPase MnmE domain 2"/>
    <property type="match status" value="1"/>
</dbReference>
<comment type="subcellular location">
    <subcellularLocation>
        <location evidence="7">Cytoplasm</location>
    </subcellularLocation>
</comment>
<gene>
    <name evidence="7 9" type="primary">mnmE</name>
    <name evidence="7" type="synonym">trmE</name>
    <name evidence="9" type="ORF">GVO57_03360</name>
</gene>
<dbReference type="GO" id="GO:0005525">
    <property type="term" value="F:GTP binding"/>
    <property type="evidence" value="ECO:0007669"/>
    <property type="project" value="UniProtKB-UniRule"/>
</dbReference>
<keyword evidence="6 7" id="KW-0342">GTP-binding</keyword>
<name>A0A7Z2NVA9_9SPHN</name>
<feature type="binding site" evidence="7">
    <location>
        <position position="78"/>
    </location>
    <ligand>
        <name>(6S)-5-formyl-5,6,7,8-tetrahydrofolate</name>
        <dbReference type="ChEBI" id="CHEBI:57457"/>
    </ligand>
</feature>
<dbReference type="FunFam" id="3.30.1360.120:FF:000007">
    <property type="entry name" value="tRNA modification GTPase GTPBP3, mitochondrial"/>
    <property type="match status" value="1"/>
</dbReference>
<comment type="similarity">
    <text evidence="1 7">Belongs to the TRAFAC class TrmE-Era-EngA-EngB-Septin-like GTPase superfamily. TrmE GTPase family.</text>
</comment>
<dbReference type="InterPro" id="IPR004520">
    <property type="entry name" value="GTPase_MnmE"/>
</dbReference>
<evidence type="ECO:0000256" key="3">
    <source>
        <dbReference type="ARBA" id="ARBA00022741"/>
    </source>
</evidence>
<feature type="binding site" evidence="7">
    <location>
        <position position="242"/>
    </location>
    <ligand>
        <name>K(+)</name>
        <dbReference type="ChEBI" id="CHEBI:29103"/>
    </ligand>
</feature>
<feature type="binding site" evidence="7">
    <location>
        <position position="118"/>
    </location>
    <ligand>
        <name>(6S)-5-formyl-5,6,7,8-tetrahydrofolate</name>
        <dbReference type="ChEBI" id="CHEBI:57457"/>
    </ligand>
</feature>
<keyword evidence="5 7" id="KW-0630">Potassium</keyword>
<evidence type="ECO:0000256" key="1">
    <source>
        <dbReference type="ARBA" id="ARBA00011043"/>
    </source>
</evidence>
<evidence type="ECO:0000313" key="10">
    <source>
        <dbReference type="Proteomes" id="UP000464468"/>
    </source>
</evidence>
<evidence type="ECO:0000256" key="5">
    <source>
        <dbReference type="ARBA" id="ARBA00022958"/>
    </source>
</evidence>
<reference evidence="9 10" key="1">
    <citation type="submission" date="2020-01" db="EMBL/GenBank/DDBJ databases">
        <title>Sphingomonas sp. C33 whole genome sequece.</title>
        <authorList>
            <person name="Park C."/>
        </authorList>
    </citation>
    <scope>NUCLEOTIDE SEQUENCE [LARGE SCALE GENOMIC DNA]</scope>
    <source>
        <strain evidence="9 10">C33</strain>
    </source>
</reference>
<feature type="binding site" evidence="7">
    <location>
        <position position="240"/>
    </location>
    <ligand>
        <name>K(+)</name>
        <dbReference type="ChEBI" id="CHEBI:29103"/>
    </ligand>
</feature>
<dbReference type="GO" id="GO:0005737">
    <property type="term" value="C:cytoplasm"/>
    <property type="evidence" value="ECO:0007669"/>
    <property type="project" value="UniProtKB-SubCell"/>
</dbReference>
<dbReference type="InterPro" id="IPR031168">
    <property type="entry name" value="G_TrmE"/>
</dbReference>
<dbReference type="CDD" id="cd14858">
    <property type="entry name" value="TrmE_N"/>
    <property type="match status" value="1"/>
</dbReference>
<feature type="binding site" evidence="7">
    <location>
        <begin position="240"/>
        <end position="246"/>
    </location>
    <ligand>
        <name>GTP</name>
        <dbReference type="ChEBI" id="CHEBI:37565"/>
    </ligand>
</feature>
<dbReference type="InterPro" id="IPR005225">
    <property type="entry name" value="Small_GTP-bd"/>
</dbReference>
<dbReference type="HAMAP" id="MF_00379">
    <property type="entry name" value="GTPase_MnmE"/>
    <property type="match status" value="1"/>
</dbReference>
<evidence type="ECO:0000313" key="9">
    <source>
        <dbReference type="EMBL" id="QHL90040.1"/>
    </source>
</evidence>
<dbReference type="PROSITE" id="PS51709">
    <property type="entry name" value="G_TRME"/>
    <property type="match status" value="1"/>
</dbReference>
<comment type="cofactor">
    <cofactor evidence="7">
        <name>K(+)</name>
        <dbReference type="ChEBI" id="CHEBI:29103"/>
    </cofactor>
    <text evidence="7">Binds 1 potassium ion per subunit.</text>
</comment>
<comment type="caution">
    <text evidence="7">Lacks conserved residue(s) required for the propagation of feature annotation.</text>
</comment>
<feature type="binding site" evidence="7">
    <location>
        <begin position="265"/>
        <end position="268"/>
    </location>
    <ligand>
        <name>GTP</name>
        <dbReference type="ChEBI" id="CHEBI:37565"/>
    </ligand>
</feature>
<keyword evidence="3 7" id="KW-0547">Nucleotide-binding</keyword>
<dbReference type="InterPro" id="IPR027368">
    <property type="entry name" value="MnmE_dom2"/>
</dbReference>
<keyword evidence="7" id="KW-0963">Cytoplasm</keyword>
<dbReference type="PANTHER" id="PTHR42714">
    <property type="entry name" value="TRNA MODIFICATION GTPASE GTPBP3"/>
    <property type="match status" value="1"/>
</dbReference>
<dbReference type="InterPro" id="IPR006073">
    <property type="entry name" value="GTP-bd"/>
</dbReference>
<dbReference type="Gene3D" id="3.40.50.300">
    <property type="entry name" value="P-loop containing nucleotide triphosphate hydrolases"/>
    <property type="match status" value="1"/>
</dbReference>
<keyword evidence="7" id="KW-0460">Magnesium</keyword>
<comment type="function">
    <text evidence="7">Exhibits a very high intrinsic GTPase hydrolysis rate. Involved in the addition of a carboxymethylaminomethyl (cmnm) group at the wobble position (U34) of certain tRNAs, forming tRNA-cmnm(5)s(2)U34.</text>
</comment>
<feature type="binding site" evidence="7">
    <location>
        <position position="221"/>
    </location>
    <ligand>
        <name>K(+)</name>
        <dbReference type="ChEBI" id="CHEBI:29103"/>
    </ligand>
</feature>
<keyword evidence="10" id="KW-1185">Reference proteome</keyword>
<dbReference type="Pfam" id="PF10396">
    <property type="entry name" value="TrmE_N"/>
    <property type="match status" value="1"/>
</dbReference>
<dbReference type="Proteomes" id="UP000464468">
    <property type="component" value="Chromosome"/>
</dbReference>
<dbReference type="PANTHER" id="PTHR42714:SF2">
    <property type="entry name" value="TRNA MODIFICATION GTPASE GTPBP3, MITOCHONDRIAL"/>
    <property type="match status" value="1"/>
</dbReference>
<dbReference type="AlphaFoldDB" id="A0A7Z2NVA9"/>
<organism evidence="9 10">
    <name type="scientific">Sphingomonas changnyeongensis</name>
    <dbReference type="NCBI Taxonomy" id="2698679"/>
    <lineage>
        <taxon>Bacteria</taxon>
        <taxon>Pseudomonadati</taxon>
        <taxon>Pseudomonadota</taxon>
        <taxon>Alphaproteobacteria</taxon>
        <taxon>Sphingomonadales</taxon>
        <taxon>Sphingomonadaceae</taxon>
        <taxon>Sphingomonas</taxon>
    </lineage>
</organism>
<dbReference type="Pfam" id="PF12631">
    <property type="entry name" value="MnmE_helical"/>
    <property type="match status" value="1"/>
</dbReference>
<keyword evidence="4 7" id="KW-0378">Hydrolase</keyword>
<dbReference type="NCBIfam" id="NF003661">
    <property type="entry name" value="PRK05291.1-3"/>
    <property type="match status" value="1"/>
</dbReference>
<dbReference type="InterPro" id="IPR027266">
    <property type="entry name" value="TrmE/GcvT-like"/>
</dbReference>
<dbReference type="Gene3D" id="3.30.1360.120">
    <property type="entry name" value="Probable tRNA modification gtpase trme, domain 1"/>
    <property type="match status" value="1"/>
</dbReference>
<feature type="binding site" evidence="7">
    <location>
        <position position="225"/>
    </location>
    <ligand>
        <name>Mg(2+)</name>
        <dbReference type="ChEBI" id="CHEBI:18420"/>
    </ligand>
</feature>